<evidence type="ECO:0000313" key="15">
    <source>
        <dbReference type="Proteomes" id="UP000231426"/>
    </source>
</evidence>
<feature type="transmembrane region" description="Helical" evidence="12">
    <location>
        <begin position="256"/>
        <end position="274"/>
    </location>
</feature>
<comment type="similarity">
    <text evidence="3">Belongs to the peptidase M50B family.</text>
</comment>
<sequence>MKKRRSISLIQYFQFKIQMCLARRSNRQPVISKILLVSLYVLMYLDKFGKKVMSLVKKFWSETKIFLAKCNDRHPVILKITLAVLSMISFAFFFKICFPFDLLTSGKLGIMLIVLIYVHEQGHAWAFKKCGISVKGIFFIPFLGAVTMSQTDSKTDFEQNTSHTAEAFIYFMGPIWGLILGVIATGVYILTDIRLFADIAFWSVFLNLFNLVPLMPMDGGGVVKAIGFSVKRWFGLVLMGIFILAAFVLSCVFIQGWVGWLVVSIILLMAINDLRNEYILRKCPDNRPLMSRKMIVIFTFAYLVSIVIFCGIIYLISF</sequence>
<evidence type="ECO:0000256" key="4">
    <source>
        <dbReference type="ARBA" id="ARBA00022670"/>
    </source>
</evidence>
<dbReference type="GO" id="GO:0016020">
    <property type="term" value="C:membrane"/>
    <property type="evidence" value="ECO:0007669"/>
    <property type="project" value="UniProtKB-SubCell"/>
</dbReference>
<evidence type="ECO:0000256" key="1">
    <source>
        <dbReference type="ARBA" id="ARBA00001947"/>
    </source>
</evidence>
<evidence type="ECO:0000256" key="8">
    <source>
        <dbReference type="ARBA" id="ARBA00022833"/>
    </source>
</evidence>
<comment type="cofactor">
    <cofactor evidence="1">
        <name>Zn(2+)</name>
        <dbReference type="ChEBI" id="CHEBI:29105"/>
    </cofactor>
</comment>
<feature type="transmembrane region" description="Helical" evidence="12">
    <location>
        <begin position="100"/>
        <end position="119"/>
    </location>
</feature>
<protein>
    <recommendedName>
        <fullName evidence="13">Peptidase M50 domain-containing protein</fullName>
    </recommendedName>
</protein>
<dbReference type="AlphaFoldDB" id="A0A2M6W5F3"/>
<feature type="transmembrane region" description="Helical" evidence="12">
    <location>
        <begin position="233"/>
        <end position="250"/>
    </location>
</feature>
<organism evidence="14 15">
    <name type="scientific">Candidatus Magasanikbacteria bacterium CG10_big_fil_rev_8_21_14_0_10_36_32</name>
    <dbReference type="NCBI Taxonomy" id="1974646"/>
    <lineage>
        <taxon>Bacteria</taxon>
        <taxon>Candidatus Magasanikiibacteriota</taxon>
    </lineage>
</organism>
<evidence type="ECO:0000256" key="2">
    <source>
        <dbReference type="ARBA" id="ARBA00004141"/>
    </source>
</evidence>
<keyword evidence="4" id="KW-0645">Protease</keyword>
<dbReference type="GO" id="GO:0046872">
    <property type="term" value="F:metal ion binding"/>
    <property type="evidence" value="ECO:0007669"/>
    <property type="project" value="UniProtKB-KW"/>
</dbReference>
<feature type="transmembrane region" description="Helical" evidence="12">
    <location>
        <begin position="295"/>
        <end position="316"/>
    </location>
</feature>
<keyword evidence="5 12" id="KW-0812">Transmembrane</keyword>
<evidence type="ECO:0000256" key="11">
    <source>
        <dbReference type="ARBA" id="ARBA00023136"/>
    </source>
</evidence>
<evidence type="ECO:0000256" key="6">
    <source>
        <dbReference type="ARBA" id="ARBA00022723"/>
    </source>
</evidence>
<evidence type="ECO:0000256" key="5">
    <source>
        <dbReference type="ARBA" id="ARBA00022692"/>
    </source>
</evidence>
<dbReference type="InterPro" id="IPR008915">
    <property type="entry name" value="Peptidase_M50"/>
</dbReference>
<keyword evidence="11 12" id="KW-0472">Membrane</keyword>
<evidence type="ECO:0000256" key="12">
    <source>
        <dbReference type="SAM" id="Phobius"/>
    </source>
</evidence>
<feature type="transmembrane region" description="Helical" evidence="12">
    <location>
        <begin position="125"/>
        <end position="146"/>
    </location>
</feature>
<feature type="transmembrane region" description="Helical" evidence="12">
    <location>
        <begin position="167"/>
        <end position="189"/>
    </location>
</feature>
<gene>
    <name evidence="14" type="ORF">COU29_03435</name>
</gene>
<dbReference type="GO" id="GO:0006508">
    <property type="term" value="P:proteolysis"/>
    <property type="evidence" value="ECO:0007669"/>
    <property type="project" value="UniProtKB-KW"/>
</dbReference>
<keyword evidence="7" id="KW-0378">Hydrolase</keyword>
<reference evidence="15" key="1">
    <citation type="submission" date="2017-09" db="EMBL/GenBank/DDBJ databases">
        <title>Depth-based differentiation of microbial function through sediment-hosted aquifers and enrichment of novel symbionts in the deep terrestrial subsurface.</title>
        <authorList>
            <person name="Probst A.J."/>
            <person name="Ladd B."/>
            <person name="Jarett J.K."/>
            <person name="Geller-Mcgrath D.E."/>
            <person name="Sieber C.M.K."/>
            <person name="Emerson J.B."/>
            <person name="Anantharaman K."/>
            <person name="Thomas B.C."/>
            <person name="Malmstrom R."/>
            <person name="Stieglmeier M."/>
            <person name="Klingl A."/>
            <person name="Woyke T."/>
            <person name="Ryan C.M."/>
            <person name="Banfield J.F."/>
        </authorList>
    </citation>
    <scope>NUCLEOTIDE SEQUENCE [LARGE SCALE GENOMIC DNA]</scope>
</reference>
<name>A0A2M6W5F3_9BACT</name>
<keyword evidence="10" id="KW-0482">Metalloprotease</keyword>
<dbReference type="PANTHER" id="PTHR39188:SF3">
    <property type="entry name" value="STAGE IV SPORULATION PROTEIN FB"/>
    <property type="match status" value="1"/>
</dbReference>
<dbReference type="PANTHER" id="PTHR39188">
    <property type="entry name" value="MEMBRANE-ASSOCIATED ZINC METALLOPROTEASE M50B"/>
    <property type="match status" value="1"/>
</dbReference>
<comment type="subcellular location">
    <subcellularLocation>
        <location evidence="2">Membrane</location>
        <topology evidence="2">Multi-pass membrane protein</topology>
    </subcellularLocation>
</comment>
<keyword evidence="6" id="KW-0479">Metal-binding</keyword>
<feature type="transmembrane region" description="Helical" evidence="12">
    <location>
        <begin position="76"/>
        <end position="93"/>
    </location>
</feature>
<evidence type="ECO:0000256" key="7">
    <source>
        <dbReference type="ARBA" id="ARBA00022801"/>
    </source>
</evidence>
<comment type="caution">
    <text evidence="14">The sequence shown here is derived from an EMBL/GenBank/DDBJ whole genome shotgun (WGS) entry which is preliminary data.</text>
</comment>
<evidence type="ECO:0000313" key="14">
    <source>
        <dbReference type="EMBL" id="PIT88039.1"/>
    </source>
</evidence>
<dbReference type="GO" id="GO:0008237">
    <property type="term" value="F:metallopeptidase activity"/>
    <property type="evidence" value="ECO:0007669"/>
    <property type="project" value="UniProtKB-KW"/>
</dbReference>
<dbReference type="EMBL" id="PFBV01000005">
    <property type="protein sequence ID" value="PIT88039.1"/>
    <property type="molecule type" value="Genomic_DNA"/>
</dbReference>
<evidence type="ECO:0000256" key="10">
    <source>
        <dbReference type="ARBA" id="ARBA00023049"/>
    </source>
</evidence>
<keyword evidence="8" id="KW-0862">Zinc</keyword>
<evidence type="ECO:0000256" key="9">
    <source>
        <dbReference type="ARBA" id="ARBA00022989"/>
    </source>
</evidence>
<dbReference type="Pfam" id="PF02163">
    <property type="entry name" value="Peptidase_M50"/>
    <property type="match status" value="1"/>
</dbReference>
<feature type="transmembrane region" description="Helical" evidence="12">
    <location>
        <begin position="195"/>
        <end position="212"/>
    </location>
</feature>
<evidence type="ECO:0000256" key="3">
    <source>
        <dbReference type="ARBA" id="ARBA00007931"/>
    </source>
</evidence>
<evidence type="ECO:0000259" key="13">
    <source>
        <dbReference type="Pfam" id="PF02163"/>
    </source>
</evidence>
<feature type="domain" description="Peptidase M50" evidence="13">
    <location>
        <begin position="110"/>
        <end position="189"/>
    </location>
</feature>
<dbReference type="Proteomes" id="UP000231426">
    <property type="component" value="Unassembled WGS sequence"/>
</dbReference>
<keyword evidence="9 12" id="KW-1133">Transmembrane helix</keyword>
<accession>A0A2M6W5F3</accession>
<proteinExistence type="inferred from homology"/>